<dbReference type="Gene3D" id="4.10.240.10">
    <property type="entry name" value="Zn(2)-C6 fungal-type DNA-binding domain"/>
    <property type="match status" value="1"/>
</dbReference>
<protein>
    <recommendedName>
        <fullName evidence="7">Zn(2)-C6 fungal-type domain-containing protein</fullName>
    </recommendedName>
</protein>
<feature type="domain" description="Zn(2)-C6 fungal-type" evidence="7">
    <location>
        <begin position="12"/>
        <end position="44"/>
    </location>
</feature>
<name>A0A8H6UR03_9EURO</name>
<dbReference type="PROSITE" id="PS00463">
    <property type="entry name" value="ZN2_CY6_FUNGAL_1"/>
    <property type="match status" value="1"/>
</dbReference>
<keyword evidence="2" id="KW-0805">Transcription regulation</keyword>
<evidence type="ECO:0000313" key="8">
    <source>
        <dbReference type="EMBL" id="KAF7162535.1"/>
    </source>
</evidence>
<evidence type="ECO:0000259" key="7">
    <source>
        <dbReference type="PROSITE" id="PS50048"/>
    </source>
</evidence>
<feature type="compositionally biased region" description="Polar residues" evidence="6">
    <location>
        <begin position="52"/>
        <end position="63"/>
    </location>
</feature>
<evidence type="ECO:0000256" key="5">
    <source>
        <dbReference type="ARBA" id="ARBA00023242"/>
    </source>
</evidence>
<dbReference type="InterPro" id="IPR001138">
    <property type="entry name" value="Zn2Cys6_DnaBD"/>
</dbReference>
<dbReference type="PROSITE" id="PS50048">
    <property type="entry name" value="ZN2_CY6_FUNGAL_2"/>
    <property type="match status" value="1"/>
</dbReference>
<feature type="region of interest" description="Disordered" evidence="6">
    <location>
        <begin position="52"/>
        <end position="77"/>
    </location>
</feature>
<keyword evidence="3" id="KW-0238">DNA-binding</keyword>
<dbReference type="Pfam" id="PF00172">
    <property type="entry name" value="Zn_clus"/>
    <property type="match status" value="1"/>
</dbReference>
<dbReference type="InterPro" id="IPR036864">
    <property type="entry name" value="Zn2-C6_fun-type_DNA-bd_sf"/>
</dbReference>
<proteinExistence type="predicted"/>
<dbReference type="SMART" id="SM00066">
    <property type="entry name" value="GAL4"/>
    <property type="match status" value="1"/>
</dbReference>
<organism evidence="8 9">
    <name type="scientific">Aspergillus felis</name>
    <dbReference type="NCBI Taxonomy" id="1287682"/>
    <lineage>
        <taxon>Eukaryota</taxon>
        <taxon>Fungi</taxon>
        <taxon>Dikarya</taxon>
        <taxon>Ascomycota</taxon>
        <taxon>Pezizomycotina</taxon>
        <taxon>Eurotiomycetes</taxon>
        <taxon>Eurotiomycetidae</taxon>
        <taxon>Eurotiales</taxon>
        <taxon>Aspergillaceae</taxon>
        <taxon>Aspergillus</taxon>
        <taxon>Aspergillus subgen. Fumigati</taxon>
    </lineage>
</organism>
<comment type="caution">
    <text evidence="8">The sequence shown here is derived from an EMBL/GenBank/DDBJ whole genome shotgun (WGS) entry which is preliminary data.</text>
</comment>
<dbReference type="SUPFAM" id="SSF57701">
    <property type="entry name" value="Zn2/Cys6 DNA-binding domain"/>
    <property type="match status" value="1"/>
</dbReference>
<dbReference type="GO" id="GO:0005634">
    <property type="term" value="C:nucleus"/>
    <property type="evidence" value="ECO:0007669"/>
    <property type="project" value="UniProtKB-SubCell"/>
</dbReference>
<evidence type="ECO:0000256" key="4">
    <source>
        <dbReference type="ARBA" id="ARBA00023163"/>
    </source>
</evidence>
<dbReference type="EMBL" id="JACBAE010001352">
    <property type="protein sequence ID" value="KAF7162535.1"/>
    <property type="molecule type" value="Genomic_DNA"/>
</dbReference>
<dbReference type="GO" id="GO:0003677">
    <property type="term" value="F:DNA binding"/>
    <property type="evidence" value="ECO:0007669"/>
    <property type="project" value="UniProtKB-KW"/>
</dbReference>
<dbReference type="CDD" id="cd00067">
    <property type="entry name" value="GAL4"/>
    <property type="match status" value="1"/>
</dbReference>
<keyword evidence="4" id="KW-0804">Transcription</keyword>
<evidence type="ECO:0000256" key="3">
    <source>
        <dbReference type="ARBA" id="ARBA00023125"/>
    </source>
</evidence>
<sequence>MSSPRRNGVQTTCEPCRRSKLRCDHSIPVCKRCVRTAKSDVCVYHPSPMTRSWYSDPVSSPNISGDPDSNWDKKDQSVKSPATLGLKRYSGGFSENEDYLNGIFARLATLEHSRFSSSQKQIQLGARLLLLV</sequence>
<dbReference type="GO" id="GO:0000981">
    <property type="term" value="F:DNA-binding transcription factor activity, RNA polymerase II-specific"/>
    <property type="evidence" value="ECO:0007669"/>
    <property type="project" value="InterPro"/>
</dbReference>
<dbReference type="PANTHER" id="PTHR31001:SF53">
    <property type="entry name" value="ZN(II)2CYS6 TRANSCRIPTION FACTOR (EUROFUNG)"/>
    <property type="match status" value="1"/>
</dbReference>
<gene>
    <name evidence="8" type="ORF">CNMCM5623_007781</name>
</gene>
<reference evidence="8" key="1">
    <citation type="submission" date="2020-06" db="EMBL/GenBank/DDBJ databases">
        <title>Draft genome sequences of strains closely related to Aspergillus parafelis and Aspergillus hiratsukae.</title>
        <authorList>
            <person name="Dos Santos R.A.C."/>
            <person name="Rivero-Menendez O."/>
            <person name="Steenwyk J.L."/>
            <person name="Mead M.E."/>
            <person name="Goldman G.H."/>
            <person name="Alastruey-Izquierdo A."/>
            <person name="Rokas A."/>
        </authorList>
    </citation>
    <scope>NUCLEOTIDE SEQUENCE</scope>
    <source>
        <strain evidence="8">CNM-CM5623</strain>
    </source>
</reference>
<dbReference type="InterPro" id="IPR050613">
    <property type="entry name" value="Sec_Metabolite_Reg"/>
</dbReference>
<evidence type="ECO:0000256" key="2">
    <source>
        <dbReference type="ARBA" id="ARBA00023015"/>
    </source>
</evidence>
<keyword evidence="5" id="KW-0539">Nucleus</keyword>
<accession>A0A8H6UR03</accession>
<evidence type="ECO:0000256" key="6">
    <source>
        <dbReference type="SAM" id="MobiDB-lite"/>
    </source>
</evidence>
<comment type="subcellular location">
    <subcellularLocation>
        <location evidence="1">Nucleus</location>
    </subcellularLocation>
</comment>
<evidence type="ECO:0000256" key="1">
    <source>
        <dbReference type="ARBA" id="ARBA00004123"/>
    </source>
</evidence>
<dbReference type="OrthoDB" id="4898680at2759"/>
<dbReference type="GO" id="GO:0008270">
    <property type="term" value="F:zinc ion binding"/>
    <property type="evidence" value="ECO:0007669"/>
    <property type="project" value="InterPro"/>
</dbReference>
<dbReference type="Proteomes" id="UP000654922">
    <property type="component" value="Unassembled WGS sequence"/>
</dbReference>
<evidence type="ECO:0000313" key="9">
    <source>
        <dbReference type="Proteomes" id="UP000654922"/>
    </source>
</evidence>
<dbReference type="PANTHER" id="PTHR31001">
    <property type="entry name" value="UNCHARACTERIZED TRANSCRIPTIONAL REGULATORY PROTEIN"/>
    <property type="match status" value="1"/>
</dbReference>
<dbReference type="AlphaFoldDB" id="A0A8H6UR03"/>